<feature type="compositionally biased region" description="Polar residues" evidence="1">
    <location>
        <begin position="463"/>
        <end position="480"/>
    </location>
</feature>
<keyword evidence="3" id="KW-1185">Reference proteome</keyword>
<feature type="compositionally biased region" description="Polar residues" evidence="1">
    <location>
        <begin position="499"/>
        <end position="512"/>
    </location>
</feature>
<evidence type="ECO:0000313" key="3">
    <source>
        <dbReference type="Proteomes" id="UP001222932"/>
    </source>
</evidence>
<accession>A0AAD3TQU4</accession>
<reference evidence="2" key="2">
    <citation type="submission" date="2023-06" db="EMBL/GenBank/DDBJ databases">
        <authorList>
            <person name="Kobayashi Y."/>
            <person name="Kayamori A."/>
            <person name="Aoki K."/>
            <person name="Shiwa Y."/>
            <person name="Fujita N."/>
            <person name="Sugita T."/>
            <person name="Iwasaki W."/>
            <person name="Tanaka N."/>
            <person name="Takashima M."/>
        </authorList>
    </citation>
    <scope>NUCLEOTIDE SEQUENCE</scope>
    <source>
        <strain evidence="2">HIS016</strain>
    </source>
</reference>
<protein>
    <submittedName>
        <fullName evidence="2">Uncharacterized protein</fullName>
    </submittedName>
</protein>
<feature type="region of interest" description="Disordered" evidence="1">
    <location>
        <begin position="103"/>
        <end position="149"/>
    </location>
</feature>
<feature type="region of interest" description="Disordered" evidence="1">
    <location>
        <begin position="214"/>
        <end position="298"/>
    </location>
</feature>
<reference evidence="2" key="1">
    <citation type="journal article" date="2023" name="BMC Genomics">
        <title>Chromosome-level genome assemblies of Cutaneotrichosporon spp. (Trichosporonales, Basidiomycota) reveal imbalanced evolution between nucleotide sequences and chromosome synteny.</title>
        <authorList>
            <person name="Kobayashi Y."/>
            <person name="Kayamori A."/>
            <person name="Aoki K."/>
            <person name="Shiwa Y."/>
            <person name="Matsutani M."/>
            <person name="Fujita N."/>
            <person name="Sugita T."/>
            <person name="Iwasaki W."/>
            <person name="Tanaka N."/>
            <person name="Takashima M."/>
        </authorList>
    </citation>
    <scope>NUCLEOTIDE SEQUENCE</scope>
    <source>
        <strain evidence="2">HIS016</strain>
    </source>
</reference>
<sequence length="522" mass="56110">MEQVEALAEALTAVIQRSGRREVARAVVERLANYVSAGGVGDADTQSDARRRLDLAEEDVRSGMARVRTELAAVLRSQGGGQGGGAGTEDLEAIRARLDQLERGLGNRPPSPTALPFPRPPFPPPLDKAKGKALPEEEEDGEISVTSTTSRRGRARALLDQVLLRLGEVEDKAENAMLGYQEVADDLSVLDSDVIFQSDRIDELNRFVHGRRRRPGEVAKADEPAQSETGEADMEIDEDREGEEGEIQEGDSQQQAIQPGVALPRPVDPGSAASPKPVYTAPAGPSSGIPGLGDEIERLREQMTAMEQRLNAMQGISSAPPTADVTDVDMPDADMPTAEGPAPHRESSQPPSEAPPAPPAPSGTLDDLHQTIKQMSKQLESLEARVDGFTKAELQALLEAERAHVQTTVQNLLDSQVHEIIAAASADALAKLDEQIARTVPVIVAREIRALAAKSANLRSKGGRQSPTPQSRTVPLQQRLSVPGPNFDRFREHAAQIQARKTQQSTTASTQHPPLIPTPPKY</sequence>
<evidence type="ECO:0000256" key="1">
    <source>
        <dbReference type="SAM" id="MobiDB-lite"/>
    </source>
</evidence>
<evidence type="ECO:0000313" key="2">
    <source>
        <dbReference type="EMBL" id="GMK54856.1"/>
    </source>
</evidence>
<name>A0AAD3TQU4_9TREE</name>
<proteinExistence type="predicted"/>
<feature type="region of interest" description="Disordered" evidence="1">
    <location>
        <begin position="456"/>
        <end position="522"/>
    </location>
</feature>
<feature type="compositionally biased region" description="Pro residues" evidence="1">
    <location>
        <begin position="352"/>
        <end position="361"/>
    </location>
</feature>
<feature type="compositionally biased region" description="Acidic residues" evidence="1">
    <location>
        <begin position="230"/>
        <end position="249"/>
    </location>
</feature>
<dbReference type="EMBL" id="BTCM01000001">
    <property type="protein sequence ID" value="GMK54856.1"/>
    <property type="molecule type" value="Genomic_DNA"/>
</dbReference>
<dbReference type="Proteomes" id="UP001222932">
    <property type="component" value="Unassembled WGS sequence"/>
</dbReference>
<dbReference type="AlphaFoldDB" id="A0AAD3TQU4"/>
<gene>
    <name evidence="2" type="ORF">CspeluHIS016_0114420</name>
</gene>
<feature type="region of interest" description="Disordered" evidence="1">
    <location>
        <begin position="314"/>
        <end position="366"/>
    </location>
</feature>
<feature type="compositionally biased region" description="Pro residues" evidence="1">
    <location>
        <begin position="109"/>
        <end position="126"/>
    </location>
</feature>
<organism evidence="2 3">
    <name type="scientific">Cutaneotrichosporon spelunceum</name>
    <dbReference type="NCBI Taxonomy" id="1672016"/>
    <lineage>
        <taxon>Eukaryota</taxon>
        <taxon>Fungi</taxon>
        <taxon>Dikarya</taxon>
        <taxon>Basidiomycota</taxon>
        <taxon>Agaricomycotina</taxon>
        <taxon>Tremellomycetes</taxon>
        <taxon>Trichosporonales</taxon>
        <taxon>Trichosporonaceae</taxon>
        <taxon>Cutaneotrichosporon</taxon>
    </lineage>
</organism>
<comment type="caution">
    <text evidence="2">The sequence shown here is derived from an EMBL/GenBank/DDBJ whole genome shotgun (WGS) entry which is preliminary data.</text>
</comment>